<gene>
    <name evidence="2" type="ORF">ROLI_012390</name>
</gene>
<name>A0ABZ2BS68_9RHOB</name>
<keyword evidence="3" id="KW-1185">Reference proteome</keyword>
<reference evidence="2 3" key="1">
    <citation type="submission" date="2015-07" db="EMBL/GenBank/DDBJ databases">
        <authorList>
            <person name="Voget S."/>
            <person name="Dogs M."/>
            <person name="Brinkhoff T.H."/>
            <person name="Daniel R."/>
        </authorList>
    </citation>
    <scope>NUCLEOTIDE SEQUENCE [LARGE SCALE GENOMIC DNA]</scope>
    <source>
        <strain evidence="2 3">B14</strain>
    </source>
</reference>
<evidence type="ECO:0000313" key="3">
    <source>
        <dbReference type="Proteomes" id="UP001318682"/>
    </source>
</evidence>
<evidence type="ECO:0008006" key="4">
    <source>
        <dbReference type="Google" id="ProtNLM"/>
    </source>
</evidence>
<protein>
    <recommendedName>
        <fullName evidence="4">Lipoprotein</fullName>
    </recommendedName>
</protein>
<feature type="signal peptide" evidence="1">
    <location>
        <begin position="1"/>
        <end position="23"/>
    </location>
</feature>
<organism evidence="2 3">
    <name type="scientific">Roseobacter fucihabitans</name>
    <dbReference type="NCBI Taxonomy" id="1537242"/>
    <lineage>
        <taxon>Bacteria</taxon>
        <taxon>Pseudomonadati</taxon>
        <taxon>Pseudomonadota</taxon>
        <taxon>Alphaproteobacteria</taxon>
        <taxon>Rhodobacterales</taxon>
        <taxon>Roseobacteraceae</taxon>
        <taxon>Roseobacter</taxon>
    </lineage>
</organism>
<keyword evidence="1" id="KW-0732">Signal</keyword>
<dbReference type="PROSITE" id="PS51257">
    <property type="entry name" value="PROKAR_LIPOPROTEIN"/>
    <property type="match status" value="1"/>
</dbReference>
<dbReference type="EMBL" id="CP143423">
    <property type="protein sequence ID" value="WVX48161.1"/>
    <property type="molecule type" value="Genomic_DNA"/>
</dbReference>
<accession>A0ABZ2BS68</accession>
<sequence length="127" mass="13680">MIRLRSKTLFGLAAVLVSLAGCASQIMQGYVGKSITEPMLDYGKPTGVFDLPDGTRAFQWNITESGVIPITNPTTSNIYGSGGWATVTSTSTSYQPYSQECVYTLVAKPGGEDWTVTGFRKPRLACE</sequence>
<dbReference type="Proteomes" id="UP001318682">
    <property type="component" value="Chromosome"/>
</dbReference>
<feature type="chain" id="PRO_5046528071" description="Lipoprotein" evidence="1">
    <location>
        <begin position="24"/>
        <end position="127"/>
    </location>
</feature>
<reference evidence="3" key="2">
    <citation type="submission" date="2024-01" db="EMBL/GenBank/DDBJ databases">
        <title>Roseobacter fucihabitans sp. nov., isolated from the brown alga Fucus spiralis.</title>
        <authorList>
            <person name="Hahnke S."/>
            <person name="Berger M."/>
            <person name="Schlingloff A."/>
            <person name="Athale I."/>
            <person name="Neumann-Schaal M."/>
            <person name="Adenaya A."/>
            <person name="Poehlein A."/>
            <person name="Daniel R."/>
            <person name="Pertersen J."/>
            <person name="Brinkhoff T."/>
        </authorList>
    </citation>
    <scope>NUCLEOTIDE SEQUENCE [LARGE SCALE GENOMIC DNA]</scope>
    <source>
        <strain evidence="3">B14</strain>
    </source>
</reference>
<proteinExistence type="predicted"/>
<evidence type="ECO:0000313" key="2">
    <source>
        <dbReference type="EMBL" id="WVX48161.1"/>
    </source>
</evidence>
<evidence type="ECO:0000256" key="1">
    <source>
        <dbReference type="SAM" id="SignalP"/>
    </source>
</evidence>